<comment type="caution">
    <text evidence="6">The sequence shown here is derived from an EMBL/GenBank/DDBJ whole genome shotgun (WGS) entry which is preliminary data.</text>
</comment>
<evidence type="ECO:0000256" key="3">
    <source>
        <dbReference type="ARBA" id="ARBA00022801"/>
    </source>
</evidence>
<dbReference type="GO" id="GO:0035529">
    <property type="term" value="F:NADH pyrophosphatase activity"/>
    <property type="evidence" value="ECO:0007669"/>
    <property type="project" value="TreeGrafter"/>
</dbReference>
<dbReference type="InterPro" id="IPR003293">
    <property type="entry name" value="Nudix_hydrolase6-like"/>
</dbReference>
<dbReference type="InterPro" id="IPR040618">
    <property type="entry name" value="Pre-Nudix"/>
</dbReference>
<evidence type="ECO:0000259" key="5">
    <source>
        <dbReference type="PROSITE" id="PS51462"/>
    </source>
</evidence>
<evidence type="ECO:0000313" key="6">
    <source>
        <dbReference type="EMBL" id="KAF5728525.1"/>
    </source>
</evidence>
<reference evidence="6 7" key="1">
    <citation type="journal article" date="2020" name="Nat. Commun.">
        <title>Genome of Tripterygium wilfordii and identification of cytochrome P450 involved in triptolide biosynthesis.</title>
        <authorList>
            <person name="Tu L."/>
            <person name="Su P."/>
            <person name="Zhang Z."/>
            <person name="Gao L."/>
            <person name="Wang J."/>
            <person name="Hu T."/>
            <person name="Zhou J."/>
            <person name="Zhang Y."/>
            <person name="Zhao Y."/>
            <person name="Liu Y."/>
            <person name="Song Y."/>
            <person name="Tong Y."/>
            <person name="Lu Y."/>
            <person name="Yang J."/>
            <person name="Xu C."/>
            <person name="Jia M."/>
            <person name="Peters R.J."/>
            <person name="Huang L."/>
            <person name="Gao W."/>
        </authorList>
    </citation>
    <scope>NUCLEOTIDE SEQUENCE [LARGE SCALE GENOMIC DNA]</scope>
    <source>
        <strain evidence="7">cv. XIE 37</strain>
        <tissue evidence="6">Leaf</tissue>
    </source>
</reference>
<dbReference type="PANTHER" id="PTHR13994">
    <property type="entry name" value="NUDIX HYDROLASE RELATED"/>
    <property type="match status" value="1"/>
</dbReference>
<dbReference type="PROSITE" id="PS51462">
    <property type="entry name" value="NUDIX"/>
    <property type="match status" value="1"/>
</dbReference>
<dbReference type="Pfam" id="PF18290">
    <property type="entry name" value="Nudix_hydro"/>
    <property type="match status" value="1"/>
</dbReference>
<evidence type="ECO:0000256" key="4">
    <source>
        <dbReference type="SAM" id="MobiDB-lite"/>
    </source>
</evidence>
<dbReference type="InterPro" id="IPR000086">
    <property type="entry name" value="NUDIX_hydrolase_dom"/>
</dbReference>
<feature type="compositionally biased region" description="Acidic residues" evidence="4">
    <location>
        <begin position="317"/>
        <end position="326"/>
    </location>
</feature>
<feature type="compositionally biased region" description="Basic and acidic residues" evidence="4">
    <location>
        <begin position="152"/>
        <end position="162"/>
    </location>
</feature>
<dbReference type="Gene3D" id="3.90.79.10">
    <property type="entry name" value="Nucleoside Triphosphate Pyrophosphohydrolase"/>
    <property type="match status" value="1"/>
</dbReference>
<evidence type="ECO:0000256" key="2">
    <source>
        <dbReference type="ARBA" id="ARBA00022723"/>
    </source>
</evidence>
<dbReference type="InParanoid" id="A0A7J7C3M0"/>
<evidence type="ECO:0000313" key="7">
    <source>
        <dbReference type="Proteomes" id="UP000593562"/>
    </source>
</evidence>
<organism evidence="6 7">
    <name type="scientific">Tripterygium wilfordii</name>
    <name type="common">Thunder God vine</name>
    <dbReference type="NCBI Taxonomy" id="458696"/>
    <lineage>
        <taxon>Eukaryota</taxon>
        <taxon>Viridiplantae</taxon>
        <taxon>Streptophyta</taxon>
        <taxon>Embryophyta</taxon>
        <taxon>Tracheophyta</taxon>
        <taxon>Spermatophyta</taxon>
        <taxon>Magnoliopsida</taxon>
        <taxon>eudicotyledons</taxon>
        <taxon>Gunneridae</taxon>
        <taxon>Pentapetalae</taxon>
        <taxon>rosids</taxon>
        <taxon>fabids</taxon>
        <taxon>Celastrales</taxon>
        <taxon>Celastraceae</taxon>
        <taxon>Tripterygium</taxon>
    </lineage>
</organism>
<dbReference type="PRINTS" id="PR01356">
    <property type="entry name" value="GFGPROTEIN"/>
</dbReference>
<dbReference type="AlphaFoldDB" id="A0A7J7C3M0"/>
<protein>
    <submittedName>
        <fullName evidence="6">Nudix hydrolase 2-like isoform X1</fullName>
    </submittedName>
</protein>
<accession>A0A7J7C3M0</accession>
<dbReference type="PANTHER" id="PTHR13994:SF29">
    <property type="entry name" value="NUDIX HYDROLASE 2"/>
    <property type="match status" value="1"/>
</dbReference>
<proteinExistence type="inferred from homology"/>
<dbReference type="CDD" id="cd04670">
    <property type="entry name" value="NUDIX_ASFGF2_Nudt6"/>
    <property type="match status" value="1"/>
</dbReference>
<gene>
    <name evidence="6" type="ORF">HS088_TW21G00673</name>
</gene>
<feature type="domain" description="Nudix hydrolase" evidence="5">
    <location>
        <begin position="474"/>
        <end position="606"/>
    </location>
</feature>
<keyword evidence="7" id="KW-1185">Reference proteome</keyword>
<evidence type="ECO:0000256" key="1">
    <source>
        <dbReference type="ARBA" id="ARBA00005582"/>
    </source>
</evidence>
<dbReference type="SUPFAM" id="SSF55811">
    <property type="entry name" value="Nudix"/>
    <property type="match status" value="1"/>
</dbReference>
<dbReference type="GO" id="GO:0051287">
    <property type="term" value="F:NAD binding"/>
    <property type="evidence" value="ECO:0007669"/>
    <property type="project" value="TreeGrafter"/>
</dbReference>
<dbReference type="GO" id="GO:0047631">
    <property type="term" value="F:ADP-ribose diphosphatase activity"/>
    <property type="evidence" value="ECO:0007669"/>
    <property type="project" value="TreeGrafter"/>
</dbReference>
<name>A0A7J7C3M0_TRIWF</name>
<comment type="similarity">
    <text evidence="1">Belongs to the Nudix hydrolase family.</text>
</comment>
<dbReference type="EMBL" id="JAAARO010000021">
    <property type="protein sequence ID" value="KAF5728525.1"/>
    <property type="molecule type" value="Genomic_DNA"/>
</dbReference>
<dbReference type="GO" id="GO:0046872">
    <property type="term" value="F:metal ion binding"/>
    <property type="evidence" value="ECO:0007669"/>
    <property type="project" value="UniProtKB-KW"/>
</dbReference>
<dbReference type="FunFam" id="3.40.630.30:FF:000016">
    <property type="entry name" value="nudix hydrolase 2"/>
    <property type="match status" value="1"/>
</dbReference>
<dbReference type="InterPro" id="IPR015797">
    <property type="entry name" value="NUDIX_hydrolase-like_dom_sf"/>
</dbReference>
<dbReference type="Pfam" id="PF00293">
    <property type="entry name" value="NUDIX"/>
    <property type="match status" value="1"/>
</dbReference>
<feature type="region of interest" description="Disordered" evidence="4">
    <location>
        <begin position="105"/>
        <end position="211"/>
    </location>
</feature>
<feature type="region of interest" description="Disordered" evidence="4">
    <location>
        <begin position="302"/>
        <end position="326"/>
    </location>
</feature>
<keyword evidence="2" id="KW-0479">Metal-binding</keyword>
<keyword evidence="3 6" id="KW-0378">Hydrolase</keyword>
<dbReference type="Proteomes" id="UP000593562">
    <property type="component" value="Unassembled WGS sequence"/>
</dbReference>
<dbReference type="FunFam" id="3.90.79.10:FF:000015">
    <property type="entry name" value="Nudix hydrolase 8"/>
    <property type="match status" value="1"/>
</dbReference>
<dbReference type="Gene3D" id="3.40.630.30">
    <property type="match status" value="1"/>
</dbReference>
<sequence length="648" mass="73218">MVDVAVSFRDLDRVTFYELIPNGSNRLVVKPYKRSVFVDTSGYVSVFVQPKEITKPLDFLENKEYAKFRKHGFKNKADLEFSFTRTYATGSARLAPSSGYIPTPKYHCSDGNQSTQPDDDLDTWFGEGYVPELPNTSKDSPYPYTDPSNEVHLGESPEKIIDNDDISSASSPSKGVPVTPSHTSGSLGKRSFEGSVSKNSSKKRSITRADEHETMQRLVYAVESHVSASNSVAAPRVRNVTKTTVAMAMDILRQMRKEEGISNKLIIFAAELFSDNRAKADMFCNLDPDLRLPYLEQKYEERSNMGGNNTTDMGGGEFDDTDDTDEYDGMDDDEWELNRKRNDDFILITWVRSTDAFRIRVVSASMDSYSPLDAENEVQEVKLLNGINDEYEGVIVEMKEPMDSNAFASALRASMAHWRQQGKKGIWIQLPIELANLVEPTIKEGFSYHHAEPKYLMLVYWIPEGISPLPANASHRVTIGAFVMNDKREVLVVQENRGVLSGKGIWKFPTGVVEEGEDICAAAVREVREETAIETEFVELLAFRQSHKAFFGKSELFFLFMLRPLSFDIQAQESEIEAAQWMPCEEYAAQPFVQEDELLKYLYDICLTKKDKGYSGFSPVPTTSSFSDKKHYLYMNSSHLNGKYGRSL</sequence>